<proteinExistence type="predicted"/>
<evidence type="ECO:0000313" key="2">
    <source>
        <dbReference type="Proteomes" id="UP001152320"/>
    </source>
</evidence>
<protein>
    <submittedName>
        <fullName evidence="1">Uncharacterized protein</fullName>
    </submittedName>
</protein>
<dbReference type="InterPro" id="IPR036397">
    <property type="entry name" value="RNaseH_sf"/>
</dbReference>
<dbReference type="PANTHER" id="PTHR37984">
    <property type="entry name" value="PROTEIN CBG26694"/>
    <property type="match status" value="1"/>
</dbReference>
<dbReference type="AlphaFoldDB" id="A0A9Q1C1G2"/>
<keyword evidence="2" id="KW-1185">Reference proteome</keyword>
<dbReference type="GO" id="GO:0003676">
    <property type="term" value="F:nucleic acid binding"/>
    <property type="evidence" value="ECO:0007669"/>
    <property type="project" value="InterPro"/>
</dbReference>
<gene>
    <name evidence="1" type="ORF">HOLleu_20414</name>
</gene>
<accession>A0A9Q1C1G2</accession>
<sequence>MRTMESTIRAAAIEHRSWKQELYVFLRNYRATPHSSTHVSPAELLFGRPIRVKLPQIEPEPTDDIVRATDRQSKTKMKQYAEKKHSFKQSSIRVGDSVLVRQNKINKLTPPPPV</sequence>
<dbReference type="EMBL" id="JAIZAY010000009">
    <property type="protein sequence ID" value="KAJ8036440.1"/>
    <property type="molecule type" value="Genomic_DNA"/>
</dbReference>
<dbReference type="InterPro" id="IPR050951">
    <property type="entry name" value="Retrovirus_Pol_polyprotein"/>
</dbReference>
<dbReference type="Gene3D" id="3.30.420.10">
    <property type="entry name" value="Ribonuclease H-like superfamily/Ribonuclease H"/>
    <property type="match status" value="1"/>
</dbReference>
<dbReference type="Proteomes" id="UP001152320">
    <property type="component" value="Chromosome 9"/>
</dbReference>
<organism evidence="1 2">
    <name type="scientific">Holothuria leucospilota</name>
    <name type="common">Black long sea cucumber</name>
    <name type="synonym">Mertensiothuria leucospilota</name>
    <dbReference type="NCBI Taxonomy" id="206669"/>
    <lineage>
        <taxon>Eukaryota</taxon>
        <taxon>Metazoa</taxon>
        <taxon>Echinodermata</taxon>
        <taxon>Eleutherozoa</taxon>
        <taxon>Echinozoa</taxon>
        <taxon>Holothuroidea</taxon>
        <taxon>Aspidochirotacea</taxon>
        <taxon>Aspidochirotida</taxon>
        <taxon>Holothuriidae</taxon>
        <taxon>Holothuria</taxon>
    </lineage>
</organism>
<reference evidence="1" key="1">
    <citation type="submission" date="2021-10" db="EMBL/GenBank/DDBJ databases">
        <title>Tropical sea cucumber genome reveals ecological adaptation and Cuvierian tubules defense mechanism.</title>
        <authorList>
            <person name="Chen T."/>
        </authorList>
    </citation>
    <scope>NUCLEOTIDE SEQUENCE</scope>
    <source>
        <strain evidence="1">Nanhai2018</strain>
        <tissue evidence="1">Muscle</tissue>
    </source>
</reference>
<name>A0A9Q1C1G2_HOLLE</name>
<evidence type="ECO:0000313" key="1">
    <source>
        <dbReference type="EMBL" id="KAJ8036440.1"/>
    </source>
</evidence>
<dbReference type="OrthoDB" id="6104117at2759"/>
<dbReference type="PANTHER" id="PTHR37984:SF11">
    <property type="entry name" value="INTEGRASE CATALYTIC DOMAIN-CONTAINING PROTEIN"/>
    <property type="match status" value="1"/>
</dbReference>
<comment type="caution">
    <text evidence="1">The sequence shown here is derived from an EMBL/GenBank/DDBJ whole genome shotgun (WGS) entry which is preliminary data.</text>
</comment>